<dbReference type="Proteomes" id="UP000298493">
    <property type="component" value="Unassembled WGS sequence"/>
</dbReference>
<keyword evidence="2" id="KW-1185">Reference proteome</keyword>
<accession>A0A4Z1NMX8</accession>
<evidence type="ECO:0000313" key="1">
    <source>
        <dbReference type="EMBL" id="TID17342.1"/>
    </source>
</evidence>
<gene>
    <name evidence="1" type="ORF">E6O75_ATG08088</name>
</gene>
<evidence type="ECO:0000313" key="2">
    <source>
        <dbReference type="Proteomes" id="UP000298493"/>
    </source>
</evidence>
<dbReference type="AlphaFoldDB" id="A0A4Z1NMX8"/>
<reference evidence="1 2" key="1">
    <citation type="submission" date="2019-04" db="EMBL/GenBank/DDBJ databases">
        <title>High contiguity whole genome sequence and gene annotation resource for two Venturia nashicola isolates.</title>
        <authorList>
            <person name="Prokchorchik M."/>
            <person name="Won K."/>
            <person name="Lee Y."/>
            <person name="Choi E.D."/>
            <person name="Segonzac C."/>
            <person name="Sohn K.H."/>
        </authorList>
    </citation>
    <scope>NUCLEOTIDE SEQUENCE [LARGE SCALE GENOMIC DNA]</scope>
    <source>
        <strain evidence="1 2">PRI2</strain>
    </source>
</reference>
<protein>
    <submittedName>
        <fullName evidence="1">Uncharacterized protein</fullName>
    </submittedName>
</protein>
<sequence length="97" mass="11374">MIQNWLHNLGSVPPGLRADLQLDDIEHCEATVQIIEEGYILRQQEIDVGIWKRLCHLEQIVPARYKKSRLPPIHEQYYATPQIQLEFNMPTKVEVAR</sequence>
<proteinExistence type="predicted"/>
<organism evidence="1 2">
    <name type="scientific">Venturia nashicola</name>
    <dbReference type="NCBI Taxonomy" id="86259"/>
    <lineage>
        <taxon>Eukaryota</taxon>
        <taxon>Fungi</taxon>
        <taxon>Dikarya</taxon>
        <taxon>Ascomycota</taxon>
        <taxon>Pezizomycotina</taxon>
        <taxon>Dothideomycetes</taxon>
        <taxon>Pleosporomycetidae</taxon>
        <taxon>Venturiales</taxon>
        <taxon>Venturiaceae</taxon>
        <taxon>Venturia</taxon>
    </lineage>
</organism>
<comment type="caution">
    <text evidence="1">The sequence shown here is derived from an EMBL/GenBank/DDBJ whole genome shotgun (WGS) entry which is preliminary data.</text>
</comment>
<dbReference type="EMBL" id="SNSC02000016">
    <property type="protein sequence ID" value="TID17342.1"/>
    <property type="molecule type" value="Genomic_DNA"/>
</dbReference>
<name>A0A4Z1NMX8_9PEZI</name>